<dbReference type="EMBL" id="MFJE01000008">
    <property type="protein sequence ID" value="OGG14967.1"/>
    <property type="molecule type" value="Genomic_DNA"/>
</dbReference>
<sequence>MVNRDEMPYRQSTLGIVINNDGKFLVVNKIVYQDNQWSFPGGGVDEGETPKQALKRELVEELKSNKFEIVAQSQNPYTYEWPDPVIETTYQKKGKYFRGTRLTQFWVKFTGSLDEVNAGDGI</sequence>
<dbReference type="Gene3D" id="3.90.79.10">
    <property type="entry name" value="Nucleoside Triphosphate Pyrophosphohydrolase"/>
    <property type="match status" value="1"/>
</dbReference>
<name>A0A1F5ZS86_9BACT</name>
<evidence type="ECO:0000313" key="5">
    <source>
        <dbReference type="Proteomes" id="UP000177383"/>
    </source>
</evidence>
<dbReference type="PANTHER" id="PTHR43046:SF14">
    <property type="entry name" value="MUTT_NUDIX FAMILY PROTEIN"/>
    <property type="match status" value="1"/>
</dbReference>
<dbReference type="GO" id="GO:0016787">
    <property type="term" value="F:hydrolase activity"/>
    <property type="evidence" value="ECO:0007669"/>
    <property type="project" value="UniProtKB-KW"/>
</dbReference>
<accession>A0A1F5ZS86</accession>
<dbReference type="AlphaFoldDB" id="A0A1F5ZS86"/>
<dbReference type="PRINTS" id="PR00502">
    <property type="entry name" value="NUDIXFAMILY"/>
</dbReference>
<dbReference type="Pfam" id="PF00293">
    <property type="entry name" value="NUDIX"/>
    <property type="match status" value="1"/>
</dbReference>
<evidence type="ECO:0000313" key="4">
    <source>
        <dbReference type="EMBL" id="OGG14967.1"/>
    </source>
</evidence>
<dbReference type="Proteomes" id="UP000177383">
    <property type="component" value="Unassembled WGS sequence"/>
</dbReference>
<comment type="caution">
    <text evidence="4">The sequence shown here is derived from an EMBL/GenBank/DDBJ whole genome shotgun (WGS) entry which is preliminary data.</text>
</comment>
<proteinExistence type="predicted"/>
<feature type="non-terminal residue" evidence="4">
    <location>
        <position position="122"/>
    </location>
</feature>
<dbReference type="InterPro" id="IPR000086">
    <property type="entry name" value="NUDIX_hydrolase_dom"/>
</dbReference>
<organism evidence="4 5">
    <name type="scientific">Candidatus Gottesmanbacteria bacterium RIFCSPHIGHO2_01_FULL_39_10</name>
    <dbReference type="NCBI Taxonomy" id="1798375"/>
    <lineage>
        <taxon>Bacteria</taxon>
        <taxon>Candidatus Gottesmaniibacteriota</taxon>
    </lineage>
</organism>
<comment type="cofactor">
    <cofactor evidence="1">
        <name>Mg(2+)</name>
        <dbReference type="ChEBI" id="CHEBI:18420"/>
    </cofactor>
</comment>
<dbReference type="STRING" id="1798375.A2773_01590"/>
<dbReference type="InterPro" id="IPR015797">
    <property type="entry name" value="NUDIX_hydrolase-like_dom_sf"/>
</dbReference>
<feature type="domain" description="Nudix hydrolase" evidence="3">
    <location>
        <begin position="8"/>
        <end position="122"/>
    </location>
</feature>
<evidence type="ECO:0000256" key="2">
    <source>
        <dbReference type="ARBA" id="ARBA00022801"/>
    </source>
</evidence>
<dbReference type="PANTHER" id="PTHR43046">
    <property type="entry name" value="GDP-MANNOSE MANNOSYL HYDROLASE"/>
    <property type="match status" value="1"/>
</dbReference>
<evidence type="ECO:0000256" key="1">
    <source>
        <dbReference type="ARBA" id="ARBA00001946"/>
    </source>
</evidence>
<keyword evidence="2" id="KW-0378">Hydrolase</keyword>
<gene>
    <name evidence="4" type="ORF">A2773_01590</name>
</gene>
<dbReference type="PROSITE" id="PS51462">
    <property type="entry name" value="NUDIX"/>
    <property type="match status" value="1"/>
</dbReference>
<reference evidence="4 5" key="1">
    <citation type="journal article" date="2016" name="Nat. Commun.">
        <title>Thousands of microbial genomes shed light on interconnected biogeochemical processes in an aquifer system.</title>
        <authorList>
            <person name="Anantharaman K."/>
            <person name="Brown C.T."/>
            <person name="Hug L.A."/>
            <person name="Sharon I."/>
            <person name="Castelle C.J."/>
            <person name="Probst A.J."/>
            <person name="Thomas B.C."/>
            <person name="Singh A."/>
            <person name="Wilkins M.J."/>
            <person name="Karaoz U."/>
            <person name="Brodie E.L."/>
            <person name="Williams K.H."/>
            <person name="Hubbard S.S."/>
            <person name="Banfield J.F."/>
        </authorList>
    </citation>
    <scope>NUCLEOTIDE SEQUENCE [LARGE SCALE GENOMIC DNA]</scope>
</reference>
<dbReference type="InterPro" id="IPR020476">
    <property type="entry name" value="Nudix_hydrolase"/>
</dbReference>
<evidence type="ECO:0000259" key="3">
    <source>
        <dbReference type="PROSITE" id="PS51462"/>
    </source>
</evidence>
<protein>
    <recommendedName>
        <fullName evidence="3">Nudix hydrolase domain-containing protein</fullName>
    </recommendedName>
</protein>
<dbReference type="SUPFAM" id="SSF55811">
    <property type="entry name" value="Nudix"/>
    <property type="match status" value="1"/>
</dbReference>